<dbReference type="EMBL" id="LAZR01000519">
    <property type="protein sequence ID" value="KKN65625.1"/>
    <property type="molecule type" value="Genomic_DNA"/>
</dbReference>
<dbReference type="AlphaFoldDB" id="A0A0F9S9Q3"/>
<evidence type="ECO:0000313" key="1">
    <source>
        <dbReference type="EMBL" id="KKN65625.1"/>
    </source>
</evidence>
<proteinExistence type="predicted"/>
<accession>A0A0F9S9Q3</accession>
<reference evidence="1" key="1">
    <citation type="journal article" date="2015" name="Nature">
        <title>Complex archaea that bridge the gap between prokaryotes and eukaryotes.</title>
        <authorList>
            <person name="Spang A."/>
            <person name="Saw J.H."/>
            <person name="Jorgensen S.L."/>
            <person name="Zaremba-Niedzwiedzka K."/>
            <person name="Martijn J."/>
            <person name="Lind A.E."/>
            <person name="van Eijk R."/>
            <person name="Schleper C."/>
            <person name="Guy L."/>
            <person name="Ettema T.J."/>
        </authorList>
    </citation>
    <scope>NUCLEOTIDE SEQUENCE</scope>
</reference>
<organism evidence="1">
    <name type="scientific">marine sediment metagenome</name>
    <dbReference type="NCBI Taxonomy" id="412755"/>
    <lineage>
        <taxon>unclassified sequences</taxon>
        <taxon>metagenomes</taxon>
        <taxon>ecological metagenomes</taxon>
    </lineage>
</organism>
<sequence length="34" mass="4062">MEFATNITEEEDRPMSMCILAELFFYCREGKRIS</sequence>
<name>A0A0F9S9Q3_9ZZZZ</name>
<gene>
    <name evidence="1" type="ORF">LCGC14_0479410</name>
</gene>
<comment type="caution">
    <text evidence="1">The sequence shown here is derived from an EMBL/GenBank/DDBJ whole genome shotgun (WGS) entry which is preliminary data.</text>
</comment>
<protein>
    <submittedName>
        <fullName evidence="1">Uncharacterized protein</fullName>
    </submittedName>
</protein>